<dbReference type="GO" id="GO:0003690">
    <property type="term" value="F:double-stranded DNA binding"/>
    <property type="evidence" value="ECO:0007669"/>
    <property type="project" value="InterPro"/>
</dbReference>
<accession>A0AAJ7TWE2</accession>
<gene>
    <name evidence="3 4" type="primary">CGGBP1</name>
</gene>
<dbReference type="Proteomes" id="UP001318040">
    <property type="component" value="Chromosome 3"/>
</dbReference>
<evidence type="ECO:0000259" key="1">
    <source>
        <dbReference type="Pfam" id="PF05699"/>
    </source>
</evidence>
<reference evidence="3 4" key="1">
    <citation type="submission" date="2025-04" db="UniProtKB">
        <authorList>
            <consortium name="RefSeq"/>
        </authorList>
    </citation>
    <scope>IDENTIFICATION</scope>
    <source>
        <tissue evidence="3 4">Sperm</tissue>
    </source>
</reference>
<dbReference type="GeneID" id="116951090"/>
<evidence type="ECO:0000313" key="3">
    <source>
        <dbReference type="RefSeq" id="XP_032825382.1"/>
    </source>
</evidence>
<keyword evidence="2" id="KW-1185">Reference proteome</keyword>
<protein>
    <submittedName>
        <fullName evidence="3 4">CGG triplet repeat-binding protein 1</fullName>
    </submittedName>
</protein>
<dbReference type="RefSeq" id="XP_032825382.1">
    <property type="nucleotide sequence ID" value="XM_032969491.1"/>
</dbReference>
<dbReference type="PANTHER" id="PTHR32344">
    <property type="entry name" value="U1-TYPE DOMAIN-CONTAINING PROTEIN"/>
    <property type="match status" value="1"/>
</dbReference>
<dbReference type="SUPFAM" id="SSF53098">
    <property type="entry name" value="Ribonuclease H-like"/>
    <property type="match status" value="1"/>
</dbReference>
<dbReference type="CTD" id="8545"/>
<dbReference type="KEGG" id="pmrn:116951090"/>
<dbReference type="PANTHER" id="PTHR32344:SF1">
    <property type="entry name" value="U1-TYPE DOMAIN-CONTAINING PROTEIN"/>
    <property type="match status" value="1"/>
</dbReference>
<evidence type="ECO:0000313" key="4">
    <source>
        <dbReference type="RefSeq" id="XP_032825388.1"/>
    </source>
</evidence>
<organism evidence="2 4">
    <name type="scientific">Petromyzon marinus</name>
    <name type="common">Sea lamprey</name>
    <dbReference type="NCBI Taxonomy" id="7757"/>
    <lineage>
        <taxon>Eukaryota</taxon>
        <taxon>Metazoa</taxon>
        <taxon>Chordata</taxon>
        <taxon>Craniata</taxon>
        <taxon>Vertebrata</taxon>
        <taxon>Cyclostomata</taxon>
        <taxon>Hyperoartia</taxon>
        <taxon>Petromyzontiformes</taxon>
        <taxon>Petromyzontidae</taxon>
        <taxon>Petromyzon</taxon>
    </lineage>
</organism>
<dbReference type="RefSeq" id="XP_032825388.1">
    <property type="nucleotide sequence ID" value="XM_032969497.1"/>
</dbReference>
<dbReference type="AlphaFoldDB" id="A0AAJ7TWE2"/>
<evidence type="ECO:0000313" key="2">
    <source>
        <dbReference type="Proteomes" id="UP001318040"/>
    </source>
</evidence>
<dbReference type="GO" id="GO:0005634">
    <property type="term" value="C:nucleus"/>
    <property type="evidence" value="ECO:0007669"/>
    <property type="project" value="InterPro"/>
</dbReference>
<dbReference type="GO" id="GO:0046983">
    <property type="term" value="F:protein dimerization activity"/>
    <property type="evidence" value="ECO:0007669"/>
    <property type="project" value="InterPro"/>
</dbReference>
<dbReference type="InterPro" id="IPR012337">
    <property type="entry name" value="RNaseH-like_sf"/>
</dbReference>
<name>A0AAJ7TWE2_PETMA</name>
<feature type="domain" description="HAT C-terminal dimerisation" evidence="1">
    <location>
        <begin position="515"/>
        <end position="559"/>
    </location>
</feature>
<dbReference type="InterPro" id="IPR033375">
    <property type="entry name" value="Cggbp1"/>
</dbReference>
<dbReference type="Pfam" id="PF05699">
    <property type="entry name" value="Dimer_Tnp_hAT"/>
    <property type="match status" value="1"/>
</dbReference>
<dbReference type="GO" id="GO:0006357">
    <property type="term" value="P:regulation of transcription by RNA polymerase II"/>
    <property type="evidence" value="ECO:0007669"/>
    <property type="project" value="InterPro"/>
</dbReference>
<proteinExistence type="predicted"/>
<dbReference type="InterPro" id="IPR008906">
    <property type="entry name" value="HATC_C_dom"/>
</dbReference>
<sequence>MMPKPASKTSVRITPEDRAREFSGVFHASGKQLICSSCNIPVDHTRKASLEKHLITAKHRRRLGLYTISEEKPSKKPRVVKTEVAPQPQRSSNRLEPVLKLVQAFAEANIPIGKIDHPALHAFLEQNVKKVGVLPEASVLRNMYSQKVYELHVKELTEKFGRCHNVAIVVDETTDEEDRYMLNILAVPSLSVEGPRNSANKSIEPLLEAYLIECCLLEITNFKTVSEAVLRATQMVNIEPTKVSAFVTDHAAYMYKAWERSLKPIFLNAVHVTSAAHILSIVGEIWQNAFDEVSQLIVAIEKSFSACPARKARFRNFLQEKGMKPTLPPAVQPNRWSSWFESASYHRLHLQDYAEFFQGEQQTSGSSAVEEVVELAQSGNTEEQLDVLDRYGGHVRQMLAKYELARSTSACVVDDLRELAFWAQGEAEVACTVAADALIAMATRLCQYVEFESPCRFTQPAARFLAACRMFDPAKAVELLMDSGEICNAVPLLEDNIAGIAQLIAYLDNLGEFVPSEPVMFWRKLADRFPELSRVVLACLSVPLSSVDAKKSISMYSNVLMSEFHGHK</sequence>